<accession>A0AB32WXN6</accession>
<dbReference type="RefSeq" id="XP_017984407.1">
    <property type="nucleotide sequence ID" value="XM_018128918.1"/>
</dbReference>
<dbReference type="GO" id="GO:0046983">
    <property type="term" value="F:protein dimerization activity"/>
    <property type="evidence" value="ECO:0007669"/>
    <property type="project" value="InterPro"/>
</dbReference>
<dbReference type="InterPro" id="IPR008906">
    <property type="entry name" value="HATC_C_dom"/>
</dbReference>
<feature type="compositionally biased region" description="Polar residues" evidence="1">
    <location>
        <begin position="154"/>
        <end position="172"/>
    </location>
</feature>
<dbReference type="Pfam" id="PF05699">
    <property type="entry name" value="Dimer_Tnp_hAT"/>
    <property type="match status" value="1"/>
</dbReference>
<dbReference type="Gramene" id="Tc10v2_t013070.1">
    <property type="protein sequence ID" value="Tc10v2_p013070.1"/>
    <property type="gene ID" value="Tc10v2_g013070"/>
</dbReference>
<protein>
    <submittedName>
        <fullName evidence="4">Uncharacterized protein LOC18587361</fullName>
    </submittedName>
</protein>
<evidence type="ECO:0000313" key="4">
    <source>
        <dbReference type="RefSeq" id="XP_017984407.1"/>
    </source>
</evidence>
<feature type="domain" description="HAT C-terminal dimerisation" evidence="2">
    <location>
        <begin position="206"/>
        <end position="242"/>
    </location>
</feature>
<dbReference type="PANTHER" id="PTHR23272:SF193">
    <property type="entry name" value="OS07G0624100 PROTEIN"/>
    <property type="match status" value="1"/>
</dbReference>
<reference evidence="3" key="1">
    <citation type="journal article" date="1997" name="Nucleic Acids Res.">
        <title>tRNAscan-SE: a program for improved detection of transfer RNA genes in genomic sequence.</title>
        <authorList>
            <person name="Lowe T.M."/>
            <person name="Eddy S.R."/>
        </authorList>
    </citation>
    <scope>NUCLEOTIDE SEQUENCE [LARGE SCALE GENOMIC DNA]</scope>
    <source>
        <strain evidence="3">r\B97-61/B2</strain>
    </source>
</reference>
<sequence length="285" mass="31757">MLTLERAPVGYNRATDRNQRQWSQSTRLFGVGFECFTVRSLYTLPPHPSRPKNRGGGVKFHLTSLIPFCLLNFFSFPRFLYSLIKSAPFFPFETLKTILASSLVLINCHRRSLAVIAILLASRQLSLAVADLLSSSLCSSLKISNEIEENINLATNDSTSTPQVHASATEGNARSEVVSSKPQKQKEPSKMSSLVWDHFTKFVDNKVASESAFSTDGCVLDAYRSSLTPKIMQTLICAQDWLYGNTRGDPEQLEDDLDELDKLDLDLTKITLEHICEIEAGSDSE</sequence>
<organism evidence="3 4">
    <name type="scientific">Theobroma cacao</name>
    <name type="common">Cacao</name>
    <name type="synonym">Cocoa</name>
    <dbReference type="NCBI Taxonomy" id="3641"/>
    <lineage>
        <taxon>Eukaryota</taxon>
        <taxon>Viridiplantae</taxon>
        <taxon>Streptophyta</taxon>
        <taxon>Embryophyta</taxon>
        <taxon>Tracheophyta</taxon>
        <taxon>Spermatophyta</taxon>
        <taxon>Magnoliopsida</taxon>
        <taxon>eudicotyledons</taxon>
        <taxon>Gunneridae</taxon>
        <taxon>Pentapetalae</taxon>
        <taxon>rosids</taxon>
        <taxon>malvids</taxon>
        <taxon>Malvales</taxon>
        <taxon>Malvaceae</taxon>
        <taxon>Byttnerioideae</taxon>
        <taxon>Theobroma</taxon>
    </lineage>
</organism>
<proteinExistence type="predicted"/>
<evidence type="ECO:0000313" key="3">
    <source>
        <dbReference type="Proteomes" id="UP000694886"/>
    </source>
</evidence>
<dbReference type="Proteomes" id="UP000694886">
    <property type="component" value="Chromosome 10"/>
</dbReference>
<gene>
    <name evidence="4" type="primary">LOC18587361</name>
</gene>
<dbReference type="AlphaFoldDB" id="A0AB32WXN6"/>
<reference evidence="4" key="2">
    <citation type="submission" date="2025-08" db="UniProtKB">
        <authorList>
            <consortium name="RefSeq"/>
        </authorList>
    </citation>
    <scope>IDENTIFICATION</scope>
</reference>
<dbReference type="PANTHER" id="PTHR23272">
    <property type="entry name" value="BED FINGER-RELATED"/>
    <property type="match status" value="1"/>
</dbReference>
<evidence type="ECO:0000259" key="2">
    <source>
        <dbReference type="Pfam" id="PF05699"/>
    </source>
</evidence>
<dbReference type="KEGG" id="tcc:18587361"/>
<dbReference type="GeneID" id="18587361"/>
<name>A0AB32WXN6_THECC</name>
<feature type="region of interest" description="Disordered" evidence="1">
    <location>
        <begin position="154"/>
        <end position="189"/>
    </location>
</feature>
<evidence type="ECO:0000256" key="1">
    <source>
        <dbReference type="SAM" id="MobiDB-lite"/>
    </source>
</evidence>